<evidence type="ECO:0000313" key="3">
    <source>
        <dbReference type="Proteomes" id="UP000242715"/>
    </source>
</evidence>
<reference evidence="3" key="1">
    <citation type="journal article" date="2017" name="Front. Plant Sci.">
        <title>Climate Clever Clovers: New Paradigm to Reduce the Environmental Footprint of Ruminants by Breeding Low Methanogenic Forages Utilizing Haplotype Variation.</title>
        <authorList>
            <person name="Kaur P."/>
            <person name="Appels R."/>
            <person name="Bayer P.E."/>
            <person name="Keeble-Gagnere G."/>
            <person name="Wang J."/>
            <person name="Hirakawa H."/>
            <person name="Shirasawa K."/>
            <person name="Vercoe P."/>
            <person name="Stefanova K."/>
            <person name="Durmic Z."/>
            <person name="Nichols P."/>
            <person name="Revell C."/>
            <person name="Isobe S.N."/>
            <person name="Edwards D."/>
            <person name="Erskine W."/>
        </authorList>
    </citation>
    <scope>NUCLEOTIDE SEQUENCE [LARGE SCALE GENOMIC DNA]</scope>
    <source>
        <strain evidence="3">cv. Daliak</strain>
    </source>
</reference>
<dbReference type="AlphaFoldDB" id="A0A2Z6LY40"/>
<name>A0A2Z6LY40_TRISU</name>
<gene>
    <name evidence="2" type="ORF">TSUD_178410</name>
</gene>
<keyword evidence="3" id="KW-1185">Reference proteome</keyword>
<evidence type="ECO:0000313" key="2">
    <source>
        <dbReference type="EMBL" id="GAU17211.1"/>
    </source>
</evidence>
<proteinExistence type="predicted"/>
<organism evidence="2 3">
    <name type="scientific">Trifolium subterraneum</name>
    <name type="common">Subterranean clover</name>
    <dbReference type="NCBI Taxonomy" id="3900"/>
    <lineage>
        <taxon>Eukaryota</taxon>
        <taxon>Viridiplantae</taxon>
        <taxon>Streptophyta</taxon>
        <taxon>Embryophyta</taxon>
        <taxon>Tracheophyta</taxon>
        <taxon>Spermatophyta</taxon>
        <taxon>Magnoliopsida</taxon>
        <taxon>eudicotyledons</taxon>
        <taxon>Gunneridae</taxon>
        <taxon>Pentapetalae</taxon>
        <taxon>rosids</taxon>
        <taxon>fabids</taxon>
        <taxon>Fabales</taxon>
        <taxon>Fabaceae</taxon>
        <taxon>Papilionoideae</taxon>
        <taxon>50 kb inversion clade</taxon>
        <taxon>NPAAA clade</taxon>
        <taxon>Hologalegina</taxon>
        <taxon>IRL clade</taxon>
        <taxon>Trifolieae</taxon>
        <taxon>Trifolium</taxon>
    </lineage>
</organism>
<evidence type="ECO:0000256" key="1">
    <source>
        <dbReference type="SAM" id="MobiDB-lite"/>
    </source>
</evidence>
<dbReference type="EMBL" id="DF973167">
    <property type="protein sequence ID" value="GAU17211.1"/>
    <property type="molecule type" value="Genomic_DNA"/>
</dbReference>
<feature type="compositionally biased region" description="Basic and acidic residues" evidence="1">
    <location>
        <begin position="22"/>
        <end position="32"/>
    </location>
</feature>
<accession>A0A2Z6LY40</accession>
<protein>
    <submittedName>
        <fullName evidence="2">Uncharacterized protein</fullName>
    </submittedName>
</protein>
<feature type="region of interest" description="Disordered" evidence="1">
    <location>
        <begin position="22"/>
        <end position="41"/>
    </location>
</feature>
<sequence>MTVPCVHAGEFVLKSENSDEQYERRGEIDTVRGRGNGNDIDMVAGETVRGRGIGNDNPVLEQQGQ</sequence>
<dbReference type="Proteomes" id="UP000242715">
    <property type="component" value="Unassembled WGS sequence"/>
</dbReference>